<keyword evidence="4" id="KW-0812">Transmembrane</keyword>
<dbReference type="InterPro" id="IPR001789">
    <property type="entry name" value="Sig_transdc_resp-reg_receiver"/>
</dbReference>
<protein>
    <submittedName>
        <fullName evidence="6">Response regulator receiver domain protein</fullName>
    </submittedName>
</protein>
<dbReference type="RefSeq" id="WP_012031144.1">
    <property type="nucleotide sequence ID" value="NC_009446.1"/>
</dbReference>
<dbReference type="SUPFAM" id="SSF52172">
    <property type="entry name" value="CheY-like"/>
    <property type="match status" value="1"/>
</dbReference>
<feature type="domain" description="Response regulatory" evidence="5">
    <location>
        <begin position="4"/>
        <end position="121"/>
    </location>
</feature>
<evidence type="ECO:0000313" key="7">
    <source>
        <dbReference type="Proteomes" id="UP000000248"/>
    </source>
</evidence>
<evidence type="ECO:0000313" key="6">
    <source>
        <dbReference type="EMBL" id="ABQ14005.1"/>
    </source>
</evidence>
<dbReference type="GO" id="GO:0000160">
    <property type="term" value="P:phosphorelay signal transduction system"/>
    <property type="evidence" value="ECO:0007669"/>
    <property type="project" value="InterPro"/>
</dbReference>
<feature type="coiled-coil region" evidence="3">
    <location>
        <begin position="213"/>
        <end position="255"/>
    </location>
</feature>
<evidence type="ECO:0000256" key="3">
    <source>
        <dbReference type="SAM" id="Coils"/>
    </source>
</evidence>
<proteinExistence type="predicted"/>
<dbReference type="PROSITE" id="PS50110">
    <property type="entry name" value="RESPONSE_REGULATORY"/>
    <property type="match status" value="1"/>
</dbReference>
<keyword evidence="4" id="KW-1133">Transmembrane helix</keyword>
<evidence type="ECO:0000256" key="4">
    <source>
        <dbReference type="SAM" id="Phobius"/>
    </source>
</evidence>
<keyword evidence="3" id="KW-0175">Coiled coil</keyword>
<dbReference type="CDD" id="cd00156">
    <property type="entry name" value="REC"/>
    <property type="match status" value="1"/>
</dbReference>
<accession>A5EYF8</accession>
<evidence type="ECO:0000256" key="1">
    <source>
        <dbReference type="ARBA" id="ARBA00022553"/>
    </source>
</evidence>
<dbReference type="PANTHER" id="PTHR44591:SF3">
    <property type="entry name" value="RESPONSE REGULATORY DOMAIN-CONTAINING PROTEIN"/>
    <property type="match status" value="1"/>
</dbReference>
<dbReference type="SMART" id="SM00448">
    <property type="entry name" value="REC"/>
    <property type="match status" value="1"/>
</dbReference>
<dbReference type="Proteomes" id="UP000000248">
    <property type="component" value="Chromosome"/>
</dbReference>
<evidence type="ECO:0000259" key="5">
    <source>
        <dbReference type="PROSITE" id="PS50110"/>
    </source>
</evidence>
<organism evidence="6 7">
    <name type="scientific">Dichelobacter nodosus (strain VCS1703A)</name>
    <dbReference type="NCBI Taxonomy" id="246195"/>
    <lineage>
        <taxon>Bacteria</taxon>
        <taxon>Pseudomonadati</taxon>
        <taxon>Pseudomonadota</taxon>
        <taxon>Gammaproteobacteria</taxon>
        <taxon>Cardiobacteriales</taxon>
        <taxon>Cardiobacteriaceae</taxon>
        <taxon>Dichelobacter</taxon>
    </lineage>
</organism>
<feature type="transmembrane region" description="Helical" evidence="4">
    <location>
        <begin position="256"/>
        <end position="278"/>
    </location>
</feature>
<keyword evidence="7" id="KW-1185">Reference proteome</keyword>
<reference evidence="6 7" key="1">
    <citation type="journal article" date="2007" name="Nat. Biotechnol.">
        <title>Genome sequence and identification of candidate vaccine antigens from the animal pathogen Dichelobacter nodosus.</title>
        <authorList>
            <person name="Myers G.S."/>
            <person name="Parker D."/>
            <person name="Al-Hasani K."/>
            <person name="Kennan R.M."/>
            <person name="Seemann T."/>
            <person name="Ren Q."/>
            <person name="Badger J.H."/>
            <person name="Selengut J.D."/>
            <person name="Deboy R.T."/>
            <person name="Tettelin H."/>
            <person name="Boyce J.D."/>
            <person name="McCarl V.P."/>
            <person name="Han X."/>
            <person name="Nelson W.C."/>
            <person name="Madupu R."/>
            <person name="Mohamoud Y."/>
            <person name="Holley T."/>
            <person name="Fedorova N."/>
            <person name="Khouri H."/>
            <person name="Bottomley S.P."/>
            <person name="Whittington R.J."/>
            <person name="Adler B."/>
            <person name="Songer J.G."/>
            <person name="Rood J.I."/>
            <person name="Paulsen I.T."/>
        </authorList>
    </citation>
    <scope>NUCLEOTIDE SEQUENCE [LARGE SCALE GENOMIC DNA]</scope>
    <source>
        <strain evidence="6 7">VCS1703A</strain>
    </source>
</reference>
<dbReference type="KEGG" id="dno:DNO_0821"/>
<dbReference type="InterPro" id="IPR050595">
    <property type="entry name" value="Bact_response_regulator"/>
</dbReference>
<dbReference type="HOGENOM" id="CLU_1003585_0_0_6"/>
<dbReference type="PANTHER" id="PTHR44591">
    <property type="entry name" value="STRESS RESPONSE REGULATOR PROTEIN 1"/>
    <property type="match status" value="1"/>
</dbReference>
<sequence>MLKTALIVDDSRLARLTLKKLLEAHHIEVNEADGVIDAERWIVNHLLPDLVFMDVMMPDLDGFEGLARLRKNPETRDLPVIMYSGDISEEARKKARDNGATGYLPKPADSNRLAHLINALNERLGSQETDDATVESLAEEIPEPTKTTTAHAARETISFDPAHPVAAEISFNTATPAAPVISNAELKEIKRRIEALENYRPEPAVDLTLRRRIDDLENRQSSQERNNNAHLEDALERQRLDLVFAQRKLADMERQLKIALGGGGLGVVMALAALAIHFI</sequence>
<dbReference type="eggNOG" id="COG2197">
    <property type="taxonomic scope" value="Bacteria"/>
</dbReference>
<evidence type="ECO:0000256" key="2">
    <source>
        <dbReference type="PROSITE-ProRule" id="PRU00169"/>
    </source>
</evidence>
<keyword evidence="4" id="KW-0472">Membrane</keyword>
<dbReference type="EMBL" id="CP000513">
    <property type="protein sequence ID" value="ABQ14005.1"/>
    <property type="molecule type" value="Genomic_DNA"/>
</dbReference>
<dbReference type="AlphaFoldDB" id="A5EYF8"/>
<dbReference type="STRING" id="246195.DNO_0821"/>
<dbReference type="InterPro" id="IPR011006">
    <property type="entry name" value="CheY-like_superfamily"/>
</dbReference>
<dbReference type="Gene3D" id="3.40.50.2300">
    <property type="match status" value="1"/>
</dbReference>
<dbReference type="OrthoDB" id="9796655at2"/>
<feature type="modified residue" description="4-aspartylphosphate" evidence="2">
    <location>
        <position position="54"/>
    </location>
</feature>
<keyword evidence="1 2" id="KW-0597">Phosphoprotein</keyword>
<dbReference type="Pfam" id="PF00072">
    <property type="entry name" value="Response_reg"/>
    <property type="match status" value="1"/>
</dbReference>
<name>A5EYF8_DICNV</name>
<gene>
    <name evidence="6" type="ordered locus">DNO_0821</name>
</gene>